<evidence type="ECO:0000313" key="3">
    <source>
        <dbReference type="Proteomes" id="UP000006548"/>
    </source>
</evidence>
<dbReference type="TAIR" id="AT3G50150"/>
<sequence>MVLFSDGRSTSTHKRYRRLSWFVPIHSFHEITRRDLGQNLHNHVETYVEPSKIEVKEEKPRETREEWVISIKDKMEKALSYDATNSWDKLCIYRVPFYLQENDKKSYLPQTVSIGPYHHGKVHLRPMERHKWRAVNMIMARTKHNIEMYIDAMKELEEEARACYQGPIDMKNSNEFTEMLVLDGCFVLELFKGTIQGFQKIGYARNDPVFAKRGLMHSIQRDMIMLENQLPLFVLDRLLGLQTGTPNQTGIVAEVAVRFFKTLMPTSEVLTKSERSLDSQEKSDELGDNGGLHCLDVFHRSLIQSSETTNQGTPYEDMSMVEKQQQLIHCVTELRGAGVNFMRKETGQLWDIEFKNGYLKIPKLLIHDGELTGFFFSTFLLVPHKFLLSIIFKILQFDKEYICYQNTVVSLVSCRYQVSFLKSYCFRAVPYTIKQQHNILHNLHG</sequence>
<reference evidence="3" key="2">
    <citation type="journal article" date="2017" name="Plant J.">
        <title>Araport11: a complete reannotation of the Arabidopsis thaliana reference genome.</title>
        <authorList>
            <person name="Cheng C.Y."/>
            <person name="Krishnakumar V."/>
            <person name="Chan A.P."/>
            <person name="Thibaud-Nissen F."/>
            <person name="Schobel S."/>
            <person name="Town C.D."/>
        </authorList>
    </citation>
    <scope>GENOME REANNOTATION</scope>
    <source>
        <strain evidence="3">cv. Columbia</strain>
    </source>
</reference>
<dbReference type="Pfam" id="PF03140">
    <property type="entry name" value="DUF247"/>
    <property type="match status" value="1"/>
</dbReference>
<dbReference type="EMBL" id="CP002686">
    <property type="protein sequence ID" value="ANM63436.1"/>
    <property type="molecule type" value="Genomic_DNA"/>
</dbReference>
<organism evidence="2 3">
    <name type="scientific">Arabidopsis thaliana</name>
    <name type="common">Mouse-ear cress</name>
    <dbReference type="NCBI Taxonomy" id="3702"/>
    <lineage>
        <taxon>Eukaryota</taxon>
        <taxon>Viridiplantae</taxon>
        <taxon>Streptophyta</taxon>
        <taxon>Embryophyta</taxon>
        <taxon>Tracheophyta</taxon>
        <taxon>Spermatophyta</taxon>
        <taxon>Magnoliopsida</taxon>
        <taxon>eudicotyledons</taxon>
        <taxon>Gunneridae</taxon>
        <taxon>Pentapetalae</taxon>
        <taxon>rosids</taxon>
        <taxon>malvids</taxon>
        <taxon>Brassicales</taxon>
        <taxon>Brassicaceae</taxon>
        <taxon>Camelineae</taxon>
        <taxon>Arabidopsis</taxon>
    </lineage>
</organism>
<dbReference type="PANTHER" id="PTHR31170:SF25">
    <property type="entry name" value="BNAA09G04570D PROTEIN"/>
    <property type="match status" value="1"/>
</dbReference>
<protein>
    <submittedName>
        <fullName evidence="2">Transmembrane protein, putative (DUF247)</fullName>
    </submittedName>
</protein>
<keyword evidence="3" id="KW-1185">Reference proteome</keyword>
<accession>A0A1I9LLH8</accession>
<dbReference type="Araport" id="AT3G50150"/>
<dbReference type="KEGG" id="ath:AT3G50150"/>
<name>A0A1I9LLH8_ARATH</name>
<evidence type="ECO:0000313" key="2">
    <source>
        <dbReference type="EMBL" id="ANM63436.1"/>
    </source>
</evidence>
<dbReference type="ExpressionAtlas" id="A0A1I9LLH8">
    <property type="expression patterns" value="baseline and differential"/>
</dbReference>
<gene>
    <name evidence="1 2" type="ordered locus">At3g50150</name>
</gene>
<dbReference type="AlphaFoldDB" id="A0A1I9LLH8"/>
<dbReference type="PANTHER" id="PTHR31170">
    <property type="entry name" value="BNAC04G53230D PROTEIN"/>
    <property type="match status" value="1"/>
</dbReference>
<dbReference type="RefSeq" id="NP_001325523.1">
    <property type="nucleotide sequence ID" value="NM_001339455.1"/>
</dbReference>
<reference evidence="2 3" key="1">
    <citation type="journal article" date="2000" name="Nature">
        <title>Sequence and analysis of chromosome 3 of the plant Arabidopsis thaliana.</title>
        <authorList>
            <consortium name="European Union Chromosome 3 Arabidopsis Sequencing Consortium"/>
            <consortium name="Institute for Genomic Research"/>
            <consortium name="Kazusa DNA Research Institute"/>
            <person name="Salanoubat M."/>
            <person name="Lemcke K."/>
            <person name="Rieger M."/>
            <person name="Ansorge W."/>
            <person name="Unseld M."/>
            <person name="Fartmann B."/>
            <person name="Valle G."/>
            <person name="Blocker H."/>
            <person name="Perez-Alonso M."/>
            <person name="Obermaier B."/>
            <person name="Delseny M."/>
            <person name="Boutry M."/>
            <person name="Grivell L.A."/>
            <person name="Mache R."/>
            <person name="Puigdomenech P."/>
            <person name="De Simone V."/>
            <person name="Choisne N."/>
            <person name="Artiguenave F."/>
            <person name="Robert C."/>
            <person name="Brottier P."/>
            <person name="Wincker P."/>
            <person name="Cattolico L."/>
            <person name="Weissenbach J."/>
            <person name="Saurin W."/>
            <person name="Quetier F."/>
            <person name="Schafer M."/>
            <person name="Muller-Auer S."/>
            <person name="Gabel C."/>
            <person name="Fuchs M."/>
            <person name="Benes V."/>
            <person name="Wurmbach E."/>
            <person name="Drzonek H."/>
            <person name="Erfle H."/>
            <person name="Jordan N."/>
            <person name="Bangert S."/>
            <person name="Wiedelmann R."/>
            <person name="Kranz H."/>
            <person name="Voss H."/>
            <person name="Holland R."/>
            <person name="Brandt P."/>
            <person name="Nyakatura G."/>
            <person name="Vezzi A."/>
            <person name="D'Angelo M."/>
            <person name="Pallavicini A."/>
            <person name="Toppo S."/>
            <person name="Simionati B."/>
            <person name="Conrad A."/>
            <person name="Hornischer K."/>
            <person name="Kauer G."/>
            <person name="Lohnert T.H."/>
            <person name="Nordsiek G."/>
            <person name="Reichelt J."/>
            <person name="Scharfe M."/>
            <person name="Schon O."/>
            <person name="Bargues M."/>
            <person name="Terol J."/>
            <person name="Climent J."/>
            <person name="Navarro P."/>
            <person name="Collado C."/>
            <person name="Perez-Perez A."/>
            <person name="Ottenwalder B."/>
            <person name="Duchemin D."/>
            <person name="Cooke R."/>
            <person name="Laudie M."/>
            <person name="Berger-Llauro C."/>
            <person name="Purnelle B."/>
            <person name="Masuy D."/>
            <person name="de Haan M."/>
            <person name="Maarse A.C."/>
            <person name="Alcaraz J.P."/>
            <person name="Cottet A."/>
            <person name="Casacuberta E."/>
            <person name="Monfort A."/>
            <person name="Argiriou A."/>
            <person name="flores M."/>
            <person name="Liguori R."/>
            <person name="Vitale D."/>
            <person name="Mannhaupt G."/>
            <person name="Haase D."/>
            <person name="Schoof H."/>
            <person name="Rudd S."/>
            <person name="Zaccaria P."/>
            <person name="Mewes H.W."/>
            <person name="Mayer K.F."/>
            <person name="Kaul S."/>
            <person name="Town C.D."/>
            <person name="Koo H.L."/>
            <person name="Tallon L.J."/>
            <person name="Jenkins J."/>
            <person name="Rooney T."/>
            <person name="Rizzo M."/>
            <person name="Walts A."/>
            <person name="Utterback T."/>
            <person name="Fujii C.Y."/>
            <person name="Shea T.P."/>
            <person name="Creasy T.H."/>
            <person name="Haas B."/>
            <person name="Maiti R."/>
            <person name="Wu D."/>
            <person name="Peterson J."/>
            <person name="Van Aken S."/>
            <person name="Pai G."/>
            <person name="Militscher J."/>
            <person name="Sellers P."/>
            <person name="Gill J.E."/>
            <person name="Feldblyum T.V."/>
            <person name="Preuss D."/>
            <person name="Lin X."/>
            <person name="Nierman W.C."/>
            <person name="Salzberg S.L."/>
            <person name="White O."/>
            <person name="Venter J.C."/>
            <person name="Fraser C.M."/>
            <person name="Kaneko T."/>
            <person name="Nakamura Y."/>
            <person name="Sato S."/>
            <person name="Kato T."/>
            <person name="Asamizu E."/>
            <person name="Sasamoto S."/>
            <person name="Kimura T."/>
            <person name="Idesawa K."/>
            <person name="Kawashima K."/>
            <person name="Kishida Y."/>
            <person name="Kiyokawa C."/>
            <person name="Kohara M."/>
            <person name="Matsumoto M."/>
            <person name="Matsuno A."/>
            <person name="Muraki A."/>
            <person name="Nakayama S."/>
            <person name="Nakazaki N."/>
            <person name="Shinpo S."/>
            <person name="Takeuchi C."/>
            <person name="Wada T."/>
            <person name="Watanabe A."/>
            <person name="Yamada M."/>
            <person name="Yasuda M."/>
            <person name="Tabata S."/>
        </authorList>
    </citation>
    <scope>NUCLEOTIDE SEQUENCE [LARGE SCALE GENOMIC DNA]</scope>
    <source>
        <strain evidence="3">cv. Columbia</strain>
    </source>
</reference>
<dbReference type="Proteomes" id="UP000006548">
    <property type="component" value="Chromosome 3"/>
</dbReference>
<dbReference type="GeneID" id="824177"/>
<keyword evidence="2" id="KW-0812">Transmembrane</keyword>
<keyword evidence="2" id="KW-0472">Membrane</keyword>
<dbReference type="InterPro" id="IPR004158">
    <property type="entry name" value="DUF247_pln"/>
</dbReference>
<evidence type="ECO:0000313" key="1">
    <source>
        <dbReference type="Araport" id="AT3G50150"/>
    </source>
</evidence>
<dbReference type="ProteomicsDB" id="198055"/>
<proteinExistence type="predicted"/>